<name>E0WSI7_9ENTR</name>
<keyword evidence="5 15" id="KW-0545">Nucleotide biosynthesis</keyword>
<sequence>MLIFSTNFAVGVTFIDAFLLYYIYSHKKFRTGSKSQCDMTIRKKYPQVLIILVLLCLALSVVLSLGYMKIKNFSDSRLAIKQETLFTLPSGSGRVALEALLLQQQVIAPSSLFSWLLHIEPELAKFKAGIYRLMPDMTVRDMLNLLASCKEAQFFILFIEGSTFKDWLNKLQGADYVKQQLIGKNNADIASLLALESNAPLEGWFYPDTYSYTAGTTDISLLKRAHEKMAKVVAEIWQGRDELLPYKTPNDLVVMASIIEKESAINDERHIVASVFVNRLRLGMRLQADPTVIYGMGENYKGKLTRKDLLTTTLYNTYTNSGLPPTAIAMPSLVSLNAAAHPAKTQYLYFVADGQGGHKFSADLAQHNDAVRIYRQGLKDKKMHSKMITGKFIVIEGLEGAGKTTAGETVAQVLRANGINDIVQPREPGGTPVAEKLRELIKQRIDSDPLTDKAEVLMLYAARVQLIENVIKPALARGTWVVGDRHDLSSQAYQGGGRDVDSKLMTSLRDSLLGSFRPDLTLYLDISPEQGLARVRLRGSPDRIEQESLAFFTRVHERYLKLVAGDSNIKMINAAQPLAQVSAEIRRELEKWLEMNGFEEKNV</sequence>
<evidence type="ECO:0000256" key="14">
    <source>
        <dbReference type="ARBA" id="ARBA00056053"/>
    </source>
</evidence>
<proteinExistence type="inferred from homology"/>
<comment type="function">
    <text evidence="16">Functions as a peptidoglycan terminase that cleaves nascent peptidoglycan strands endolytically to terminate their elongation.</text>
</comment>
<keyword evidence="6 15" id="KW-0547">Nucleotide-binding</keyword>
<comment type="catalytic activity">
    <reaction evidence="13 15">
        <text>dTMP + ATP = dTDP + ADP</text>
        <dbReference type="Rhea" id="RHEA:13517"/>
        <dbReference type="ChEBI" id="CHEBI:30616"/>
        <dbReference type="ChEBI" id="CHEBI:58369"/>
        <dbReference type="ChEBI" id="CHEBI:63528"/>
        <dbReference type="ChEBI" id="CHEBI:456216"/>
        <dbReference type="EC" id="2.7.4.9"/>
    </reaction>
</comment>
<dbReference type="CDD" id="cd01672">
    <property type="entry name" value="TMPK"/>
    <property type="match status" value="1"/>
</dbReference>
<dbReference type="GO" id="GO:0006233">
    <property type="term" value="P:dTDP biosynthetic process"/>
    <property type="evidence" value="ECO:0007669"/>
    <property type="project" value="InterPro"/>
</dbReference>
<keyword evidence="16" id="KW-0997">Cell inner membrane</keyword>
<keyword evidence="10 16" id="KW-0472">Membrane</keyword>
<gene>
    <name evidence="18" type="primary">yceG_tmk</name>
    <name evidence="16" type="synonym">mltG</name>
    <name evidence="15" type="synonym">tmk</name>
    <name evidence="18" type="ORF">REG_0907</name>
</gene>
<evidence type="ECO:0000256" key="5">
    <source>
        <dbReference type="ARBA" id="ARBA00022727"/>
    </source>
</evidence>
<dbReference type="PANTHER" id="PTHR30518">
    <property type="entry name" value="ENDOLYTIC MUREIN TRANSGLYCOSYLASE"/>
    <property type="match status" value="1"/>
</dbReference>
<keyword evidence="12 16" id="KW-0961">Cell wall biogenesis/degradation</keyword>
<dbReference type="HOGENOM" id="CLU_031691_0_0_6"/>
<feature type="transmembrane region" description="Helical" evidence="16">
    <location>
        <begin position="45"/>
        <end position="68"/>
    </location>
</feature>
<feature type="transmembrane region" description="Helical" evidence="16">
    <location>
        <begin position="6"/>
        <end position="24"/>
    </location>
</feature>
<dbReference type="FunFam" id="3.40.50.300:FF:000321">
    <property type="entry name" value="Thymidylate kinase"/>
    <property type="match status" value="1"/>
</dbReference>
<dbReference type="GO" id="GO:0004798">
    <property type="term" value="F:dTMP kinase activity"/>
    <property type="evidence" value="ECO:0007669"/>
    <property type="project" value="UniProtKB-UniRule"/>
</dbReference>
<evidence type="ECO:0000256" key="6">
    <source>
        <dbReference type="ARBA" id="ARBA00022741"/>
    </source>
</evidence>
<keyword evidence="3 15" id="KW-0808">Transferase</keyword>
<dbReference type="SUPFAM" id="SSF52540">
    <property type="entry name" value="P-loop containing nucleoside triphosphate hydrolases"/>
    <property type="match status" value="1"/>
</dbReference>
<feature type="site" description="Important for catalytic activity" evidence="16">
    <location>
        <position position="262"/>
    </location>
</feature>
<dbReference type="HAMAP" id="MF_00165">
    <property type="entry name" value="Thymidylate_kinase"/>
    <property type="match status" value="1"/>
</dbReference>
<evidence type="ECO:0000256" key="1">
    <source>
        <dbReference type="ARBA" id="ARBA00009776"/>
    </source>
</evidence>
<dbReference type="GO" id="GO:0005886">
    <property type="term" value="C:plasma membrane"/>
    <property type="evidence" value="ECO:0007669"/>
    <property type="project" value="UniProtKB-UniRule"/>
</dbReference>
<comment type="similarity">
    <text evidence="16">Belongs to the transglycosylase MltG family.</text>
</comment>
<comment type="function">
    <text evidence="15">Phosphorylation of dTMP to form dTDP in both de novo and salvage pathways of dTTP synthesis.</text>
</comment>
<dbReference type="STRING" id="663321.REG_0907"/>
<dbReference type="PANTHER" id="PTHR30518:SF2">
    <property type="entry name" value="ENDOLYTIC MUREIN TRANSGLYCOSYLASE"/>
    <property type="match status" value="1"/>
</dbReference>
<dbReference type="Proteomes" id="UP000005726">
    <property type="component" value="Unassembled WGS sequence"/>
</dbReference>
<dbReference type="HAMAP" id="MF_02065">
    <property type="entry name" value="MltG"/>
    <property type="match status" value="1"/>
</dbReference>
<dbReference type="AlphaFoldDB" id="E0WSI7"/>
<keyword evidence="4 16" id="KW-0812">Transmembrane</keyword>
<dbReference type="Pfam" id="PF02223">
    <property type="entry name" value="Thymidylate_kin"/>
    <property type="match status" value="1"/>
</dbReference>
<keyword evidence="2 16" id="KW-1003">Cell membrane</keyword>
<evidence type="ECO:0000256" key="16">
    <source>
        <dbReference type="HAMAP-Rule" id="MF_02065"/>
    </source>
</evidence>
<evidence type="ECO:0000256" key="13">
    <source>
        <dbReference type="ARBA" id="ARBA00048743"/>
    </source>
</evidence>
<evidence type="ECO:0000256" key="4">
    <source>
        <dbReference type="ARBA" id="ARBA00022692"/>
    </source>
</evidence>
<dbReference type="FunFam" id="3.30.160.60:FF:000242">
    <property type="entry name" value="Endolytic murein transglycosylase"/>
    <property type="match status" value="1"/>
</dbReference>
<keyword evidence="7 15" id="KW-0418">Kinase</keyword>
<dbReference type="InterPro" id="IPR018094">
    <property type="entry name" value="Thymidylate_kinase"/>
</dbReference>
<comment type="caution">
    <text evidence="16">Lacks conserved residue(s) required for the propagation of feature annotation.</text>
</comment>
<protein>
    <recommendedName>
        <fullName evidence="15 16">Multifunctional fusion protein</fullName>
    </recommendedName>
    <domain>
        <recommendedName>
            <fullName evidence="16">Endolytic murein transglycosylase</fullName>
            <ecNumber evidence="16">4.2.2.29</ecNumber>
        </recommendedName>
        <alternativeName>
            <fullName evidence="16">Peptidoglycan lytic transglycosylase</fullName>
        </alternativeName>
        <alternativeName>
            <fullName evidence="16">Peptidoglycan polymerization terminase</fullName>
        </alternativeName>
    </domain>
    <domain>
        <recommendedName>
            <fullName evidence="15">Thymidylate kinase</fullName>
            <ecNumber evidence="15">2.7.4.9</ecNumber>
        </recommendedName>
        <alternativeName>
            <fullName evidence="15">dTMP kinase</fullName>
        </alternativeName>
    </domain>
</protein>
<dbReference type="GO" id="GO:0071555">
    <property type="term" value="P:cell wall organization"/>
    <property type="evidence" value="ECO:0007669"/>
    <property type="project" value="UniProtKB-KW"/>
</dbReference>
<dbReference type="Pfam" id="PF02618">
    <property type="entry name" value="YceG"/>
    <property type="match status" value="1"/>
</dbReference>
<accession>E0WSI7</accession>
<evidence type="ECO:0000256" key="12">
    <source>
        <dbReference type="ARBA" id="ARBA00023316"/>
    </source>
</evidence>
<evidence type="ECO:0000256" key="11">
    <source>
        <dbReference type="ARBA" id="ARBA00023239"/>
    </source>
</evidence>
<evidence type="ECO:0000313" key="19">
    <source>
        <dbReference type="Proteomes" id="UP000005726"/>
    </source>
</evidence>
<dbReference type="EMBL" id="GL379591">
    <property type="protein sequence ID" value="EFL91956.1"/>
    <property type="molecule type" value="Genomic_DNA"/>
</dbReference>
<dbReference type="InterPro" id="IPR003770">
    <property type="entry name" value="MLTG-like"/>
</dbReference>
<evidence type="ECO:0000259" key="17">
    <source>
        <dbReference type="Pfam" id="PF02223"/>
    </source>
</evidence>
<evidence type="ECO:0000256" key="7">
    <source>
        <dbReference type="ARBA" id="ARBA00022777"/>
    </source>
</evidence>
<evidence type="ECO:0000256" key="10">
    <source>
        <dbReference type="ARBA" id="ARBA00023136"/>
    </source>
</evidence>
<evidence type="ECO:0000313" key="18">
    <source>
        <dbReference type="EMBL" id="EFL91956.1"/>
    </source>
</evidence>
<dbReference type="InterPro" id="IPR039430">
    <property type="entry name" value="Thymidylate_kin-like_dom"/>
</dbReference>
<comment type="similarity">
    <text evidence="1 15">Belongs to the thymidylate kinase family.</text>
</comment>
<keyword evidence="11 16" id="KW-0456">Lyase</keyword>
<feature type="domain" description="Thymidylate kinase-like" evidence="17">
    <location>
        <begin position="395"/>
        <end position="585"/>
    </location>
</feature>
<comment type="catalytic activity">
    <reaction evidence="16">
        <text>a peptidoglycan chain = a peptidoglycan chain with N-acetyl-1,6-anhydromuramyl-[peptide] at the reducing end + a peptidoglycan chain with N-acetylglucosamine at the non-reducing end.</text>
        <dbReference type="EC" id="4.2.2.29"/>
    </reaction>
</comment>
<comment type="function">
    <text evidence="14">Catalyzes the reversible phosphorylation of deoxythymidine monophosphate (dTMP) to deoxythymidine diphosphate (dTDP), using ATP as its preferred phosphoryl donor. Situated at the junction of both de novo and salvage pathways of deoxythymidine triphosphate (dTTP) synthesis, is essential for DNA synthesis and cellular growth.</text>
</comment>
<dbReference type="NCBIfam" id="TIGR00041">
    <property type="entry name" value="DTMP_kinase"/>
    <property type="match status" value="1"/>
</dbReference>
<dbReference type="GO" id="GO:0006235">
    <property type="term" value="P:dTTP biosynthetic process"/>
    <property type="evidence" value="ECO:0007669"/>
    <property type="project" value="UniProtKB-UniRule"/>
</dbReference>
<dbReference type="EC" id="2.7.4.9" evidence="15"/>
<dbReference type="GO" id="GO:0009252">
    <property type="term" value="P:peptidoglycan biosynthetic process"/>
    <property type="evidence" value="ECO:0007669"/>
    <property type="project" value="UniProtKB-UniRule"/>
</dbReference>
<evidence type="ECO:0000256" key="15">
    <source>
        <dbReference type="HAMAP-Rule" id="MF_00165"/>
    </source>
</evidence>
<keyword evidence="8 15" id="KW-0067">ATP-binding</keyword>
<dbReference type="eggNOG" id="COG0125">
    <property type="taxonomic scope" value="Bacteria"/>
</dbReference>
<dbReference type="GO" id="GO:0008932">
    <property type="term" value="F:lytic endotransglycosylase activity"/>
    <property type="evidence" value="ECO:0007669"/>
    <property type="project" value="UniProtKB-UniRule"/>
</dbReference>
<dbReference type="EC" id="4.2.2.29" evidence="16"/>
<evidence type="ECO:0000256" key="2">
    <source>
        <dbReference type="ARBA" id="ARBA00022475"/>
    </source>
</evidence>
<dbReference type="Gene3D" id="3.40.50.300">
    <property type="entry name" value="P-loop containing nucleotide triphosphate hydrolases"/>
    <property type="match status" value="1"/>
</dbReference>
<evidence type="ECO:0000256" key="3">
    <source>
        <dbReference type="ARBA" id="ARBA00022679"/>
    </source>
</evidence>
<dbReference type="GO" id="GO:0005524">
    <property type="term" value="F:ATP binding"/>
    <property type="evidence" value="ECO:0007669"/>
    <property type="project" value="UniProtKB-UniRule"/>
</dbReference>
<dbReference type="eggNOG" id="COG1559">
    <property type="taxonomic scope" value="Bacteria"/>
</dbReference>
<feature type="binding site" evidence="15">
    <location>
        <begin position="397"/>
        <end position="404"/>
    </location>
    <ligand>
        <name>ATP</name>
        <dbReference type="ChEBI" id="CHEBI:30616"/>
    </ligand>
</feature>
<dbReference type="InterPro" id="IPR018095">
    <property type="entry name" value="Thymidylate_kin_CS"/>
</dbReference>
<dbReference type="PROSITE" id="PS01331">
    <property type="entry name" value="THYMIDYLATE_KINASE"/>
    <property type="match status" value="1"/>
</dbReference>
<dbReference type="CDD" id="cd08010">
    <property type="entry name" value="MltG_like"/>
    <property type="match status" value="1"/>
</dbReference>
<reference evidence="18" key="1">
    <citation type="journal article" date="2009" name="Environ. Microbiol.">
        <title>Dynamics of genome evolution in facultative symbionts of aphids.</title>
        <authorList>
            <person name="Degnan P.H."/>
            <person name="Leonardo T.E."/>
            <person name="Cass B.N."/>
            <person name="Hurwitz B."/>
            <person name="Stern D."/>
            <person name="Gibbs R.A."/>
            <person name="Richards S."/>
            <person name="Moran N.A."/>
        </authorList>
    </citation>
    <scope>NUCLEOTIDE SEQUENCE [LARGE SCALE GENOMIC DNA]</scope>
    <source>
        <strain evidence="18">LSR1</strain>
    </source>
</reference>
<evidence type="ECO:0000256" key="9">
    <source>
        <dbReference type="ARBA" id="ARBA00022989"/>
    </source>
</evidence>
<dbReference type="InterPro" id="IPR027417">
    <property type="entry name" value="P-loop_NTPase"/>
</dbReference>
<organism evidence="18 19">
    <name type="scientific">Candidatus Regiella insecticola LSR1</name>
    <dbReference type="NCBI Taxonomy" id="663321"/>
    <lineage>
        <taxon>Bacteria</taxon>
        <taxon>Pseudomonadati</taxon>
        <taxon>Pseudomonadota</taxon>
        <taxon>Gammaproteobacteria</taxon>
        <taxon>Enterobacterales</taxon>
        <taxon>Enterobacteriaceae</taxon>
        <taxon>aphid secondary symbionts</taxon>
        <taxon>Candidatus Regiella</taxon>
    </lineage>
</organism>
<dbReference type="NCBIfam" id="TIGR00247">
    <property type="entry name" value="endolytic transglycosylase MltG"/>
    <property type="match status" value="1"/>
</dbReference>
<evidence type="ECO:0000256" key="8">
    <source>
        <dbReference type="ARBA" id="ARBA00022840"/>
    </source>
</evidence>
<keyword evidence="9 16" id="KW-1133">Transmembrane helix</keyword>
<dbReference type="Gene3D" id="3.30.160.60">
    <property type="entry name" value="Classic Zinc Finger"/>
    <property type="match status" value="2"/>
</dbReference>
<keyword evidence="19" id="KW-1185">Reference proteome</keyword>